<dbReference type="InterPro" id="IPR046817">
    <property type="entry name" value="MmeI_N"/>
</dbReference>
<keyword evidence="5" id="KW-1185">Reference proteome</keyword>
<gene>
    <name evidence="3" type="ORF">EM848_10540</name>
    <name evidence="2" type="ORF">EMO90_11585</name>
</gene>
<dbReference type="EMBL" id="RZOA01000027">
    <property type="protein sequence ID" value="KAA8821499.1"/>
    <property type="molecule type" value="Genomic_DNA"/>
</dbReference>
<proteinExistence type="predicted"/>
<evidence type="ECO:0000313" key="5">
    <source>
        <dbReference type="Proteomes" id="UP000374630"/>
    </source>
</evidence>
<dbReference type="EMBL" id="RZNZ01000023">
    <property type="protein sequence ID" value="KAA8816165.1"/>
    <property type="molecule type" value="Genomic_DNA"/>
</dbReference>
<evidence type="ECO:0000259" key="1">
    <source>
        <dbReference type="Pfam" id="PF20464"/>
    </source>
</evidence>
<dbReference type="Proteomes" id="UP000374630">
    <property type="component" value="Unassembled WGS sequence"/>
</dbReference>
<protein>
    <recommendedName>
        <fullName evidence="1">MmeI-like N-terminal domain-containing protein</fullName>
    </recommendedName>
</protein>
<evidence type="ECO:0000313" key="2">
    <source>
        <dbReference type="EMBL" id="KAA8816165.1"/>
    </source>
</evidence>
<organism evidence="3 4">
    <name type="scientific">Bifidobacterium vespertilionis</name>
    <dbReference type="NCBI Taxonomy" id="2562524"/>
    <lineage>
        <taxon>Bacteria</taxon>
        <taxon>Bacillati</taxon>
        <taxon>Actinomycetota</taxon>
        <taxon>Actinomycetes</taxon>
        <taxon>Bifidobacteriales</taxon>
        <taxon>Bifidobacteriaceae</taxon>
        <taxon>Bifidobacterium</taxon>
    </lineage>
</organism>
<dbReference type="Proteomes" id="UP000345527">
    <property type="component" value="Unassembled WGS sequence"/>
</dbReference>
<feature type="domain" description="MmeI-like N-terminal" evidence="1">
    <location>
        <begin position="40"/>
        <end position="195"/>
    </location>
</feature>
<dbReference type="OrthoDB" id="4280289at2"/>
<dbReference type="Pfam" id="PF20464">
    <property type="entry name" value="MmeI_N"/>
    <property type="match status" value="1"/>
</dbReference>
<evidence type="ECO:0000313" key="4">
    <source>
        <dbReference type="Proteomes" id="UP000345527"/>
    </source>
</evidence>
<accession>A0A5J5DS40</accession>
<name>A0A5J5DS40_9BIFI</name>
<reference evidence="4 5" key="1">
    <citation type="journal article" date="2019" name="Syst. Appl. Microbiol.">
        <title>Characterization of Bifidobacterium species in feaces of the Egyptian fruit bat: Description of B. vespertilionis sp. nov. and B. rousetti sp. nov.</title>
        <authorList>
            <person name="Modesto M."/>
            <person name="Satti M."/>
            <person name="Watanabe K."/>
            <person name="Puglisi E."/>
            <person name="Morelli L."/>
            <person name="Huang C.-H."/>
            <person name="Liou J.-S."/>
            <person name="Miyashita M."/>
            <person name="Tamura T."/>
            <person name="Saito S."/>
            <person name="Mori K."/>
            <person name="Huang L."/>
            <person name="Sciavilla P."/>
            <person name="Sandri C."/>
            <person name="Spiezio C."/>
            <person name="Vitali F."/>
            <person name="Cavalieri D."/>
            <person name="Perpetuini G."/>
            <person name="Tofalo R."/>
            <person name="Bonetti A."/>
            <person name="Arita M."/>
            <person name="Mattarelli P."/>
        </authorList>
    </citation>
    <scope>NUCLEOTIDE SEQUENCE [LARGE SCALE GENOMIC DNA]</scope>
    <source>
        <strain evidence="2 5">RST16</strain>
        <strain evidence="3 4">RST8</strain>
    </source>
</reference>
<dbReference type="RefSeq" id="WP_150354888.1">
    <property type="nucleotide sequence ID" value="NZ_RZNZ01000023.1"/>
</dbReference>
<comment type="caution">
    <text evidence="3">The sequence shown here is derived from an EMBL/GenBank/DDBJ whole genome shotgun (WGS) entry which is preliminary data.</text>
</comment>
<dbReference type="AlphaFoldDB" id="A0A5J5DS40"/>
<evidence type="ECO:0000313" key="3">
    <source>
        <dbReference type="EMBL" id="KAA8821499.1"/>
    </source>
</evidence>
<sequence length="504" mass="58579">MKICEHCGSSNRDSFSSCFVCGTSFLKENNGFLIKKGDSIETFIEVWSGRGSEKSDTHPFWINLLELLGCENVSQQIRFEMQTPKGGLIDVFWPCSGLLIEQKSASIDLDRPESRQGWDVTPQQQAFRYVYDLDNKPSVNYVCICNFKEFRLYNKRCIAEGKGKPFKVFTLKNLRSNLGILREITKKQNQINEKQLDYCTRVNANVDNYSFQKLDTQEILRIAQVRATCMKKCDKGNWVWLYRDRKQIYKDCIETRLALYAAWEKLAEGSLTLDELKGYSAALIDLVEWNTLISPLVGMPKLDKKRYWPSYKKINPADLDEIQYNLSKVVMLHIPGDYPEGSSVVSIDIYDESYKCFSFKKGYLTKREPEYDEDNHYVGEKFYSRVLHDKKIFSENVSLQNKILNILSESSVVVCDAPSYVNAWLMLHFKNYWTSYSNKTINFISIVDYFTDCENDALLSQRFKSSGLSFGDEFNNFAFAVSYIKKRKWDSEIVKKHSNMHLSF</sequence>